<sequence>MIFGIEERRHGPSDAMHNPSQPLKITQFSSHSKTIFSLIDKMSPELEIVSGPKVVSAALNLLGWYRNTKEAKILKYQKESGEKHNLFENKTSVFQIKIDELEKYLAKQIKENSDLLIKIDNLENVFADEEKRATLGKLNAFDNENCDFESKVIHLKKINAQKSKDFDDVNLELSNRTAKF</sequence>
<evidence type="ECO:0000313" key="2">
    <source>
        <dbReference type="EMBL" id="GJS54025.1"/>
    </source>
</evidence>
<dbReference type="Proteomes" id="UP001151760">
    <property type="component" value="Unassembled WGS sequence"/>
</dbReference>
<accession>A0ABQ4WMB2</accession>
<name>A0ABQ4WMB2_9ASTR</name>
<evidence type="ECO:0000313" key="3">
    <source>
        <dbReference type="Proteomes" id="UP001151760"/>
    </source>
</evidence>
<protein>
    <submittedName>
        <fullName evidence="2">Uncharacterized protein</fullName>
    </submittedName>
</protein>
<evidence type="ECO:0000256" key="1">
    <source>
        <dbReference type="SAM" id="Coils"/>
    </source>
</evidence>
<feature type="coiled-coil region" evidence="1">
    <location>
        <begin position="105"/>
        <end position="132"/>
    </location>
</feature>
<comment type="caution">
    <text evidence="2">The sequence shown here is derived from an EMBL/GenBank/DDBJ whole genome shotgun (WGS) entry which is preliminary data.</text>
</comment>
<reference evidence="2" key="2">
    <citation type="submission" date="2022-01" db="EMBL/GenBank/DDBJ databases">
        <authorList>
            <person name="Yamashiro T."/>
            <person name="Shiraishi A."/>
            <person name="Satake H."/>
            <person name="Nakayama K."/>
        </authorList>
    </citation>
    <scope>NUCLEOTIDE SEQUENCE</scope>
</reference>
<gene>
    <name evidence="2" type="ORF">Tco_0627387</name>
</gene>
<dbReference type="EMBL" id="BQNB010008767">
    <property type="protein sequence ID" value="GJS54025.1"/>
    <property type="molecule type" value="Genomic_DNA"/>
</dbReference>
<reference evidence="2" key="1">
    <citation type="journal article" date="2022" name="Int. J. Mol. Sci.">
        <title>Draft Genome of Tanacetum Coccineum: Genomic Comparison of Closely Related Tanacetum-Family Plants.</title>
        <authorList>
            <person name="Yamashiro T."/>
            <person name="Shiraishi A."/>
            <person name="Nakayama K."/>
            <person name="Satake H."/>
        </authorList>
    </citation>
    <scope>NUCLEOTIDE SEQUENCE</scope>
</reference>
<keyword evidence="1" id="KW-0175">Coiled coil</keyword>
<organism evidence="2 3">
    <name type="scientific">Tanacetum coccineum</name>
    <dbReference type="NCBI Taxonomy" id="301880"/>
    <lineage>
        <taxon>Eukaryota</taxon>
        <taxon>Viridiplantae</taxon>
        <taxon>Streptophyta</taxon>
        <taxon>Embryophyta</taxon>
        <taxon>Tracheophyta</taxon>
        <taxon>Spermatophyta</taxon>
        <taxon>Magnoliopsida</taxon>
        <taxon>eudicotyledons</taxon>
        <taxon>Gunneridae</taxon>
        <taxon>Pentapetalae</taxon>
        <taxon>asterids</taxon>
        <taxon>campanulids</taxon>
        <taxon>Asterales</taxon>
        <taxon>Asteraceae</taxon>
        <taxon>Asteroideae</taxon>
        <taxon>Anthemideae</taxon>
        <taxon>Anthemidinae</taxon>
        <taxon>Tanacetum</taxon>
    </lineage>
</organism>
<proteinExistence type="predicted"/>
<keyword evidence="3" id="KW-1185">Reference proteome</keyword>